<keyword evidence="2" id="KW-0732">Signal</keyword>
<evidence type="ECO:0000256" key="1">
    <source>
        <dbReference type="ARBA" id="ARBA00008668"/>
    </source>
</evidence>
<gene>
    <name evidence="3" type="ORF">MtrunA17_Chr8g0349331</name>
</gene>
<evidence type="ECO:0000313" key="4">
    <source>
        <dbReference type="Proteomes" id="UP000265566"/>
    </source>
</evidence>
<dbReference type="Pfam" id="PF00657">
    <property type="entry name" value="Lipase_GDSL"/>
    <property type="match status" value="1"/>
</dbReference>
<comment type="caution">
    <text evidence="3">The sequence shown here is derived from an EMBL/GenBank/DDBJ whole genome shotgun (WGS) entry which is preliminary data.</text>
</comment>
<dbReference type="EMBL" id="PSQE01000008">
    <property type="protein sequence ID" value="RHN39937.1"/>
    <property type="molecule type" value="Genomic_DNA"/>
</dbReference>
<name>A0A396GMK0_MEDTR</name>
<evidence type="ECO:0000256" key="2">
    <source>
        <dbReference type="ARBA" id="ARBA00022729"/>
    </source>
</evidence>
<organism evidence="3 4">
    <name type="scientific">Medicago truncatula</name>
    <name type="common">Barrel medic</name>
    <name type="synonym">Medicago tribuloides</name>
    <dbReference type="NCBI Taxonomy" id="3880"/>
    <lineage>
        <taxon>Eukaryota</taxon>
        <taxon>Viridiplantae</taxon>
        <taxon>Streptophyta</taxon>
        <taxon>Embryophyta</taxon>
        <taxon>Tracheophyta</taxon>
        <taxon>Spermatophyta</taxon>
        <taxon>Magnoliopsida</taxon>
        <taxon>eudicotyledons</taxon>
        <taxon>Gunneridae</taxon>
        <taxon>Pentapetalae</taxon>
        <taxon>rosids</taxon>
        <taxon>fabids</taxon>
        <taxon>Fabales</taxon>
        <taxon>Fabaceae</taxon>
        <taxon>Papilionoideae</taxon>
        <taxon>50 kb inversion clade</taxon>
        <taxon>NPAAA clade</taxon>
        <taxon>Hologalegina</taxon>
        <taxon>IRL clade</taxon>
        <taxon>Trifolieae</taxon>
        <taxon>Medicago</taxon>
    </lineage>
</organism>
<keyword evidence="3" id="KW-0378">Hydrolase</keyword>
<dbReference type="CDD" id="cd01837">
    <property type="entry name" value="SGNH_plant_lipase_like"/>
    <property type="match status" value="1"/>
</dbReference>
<dbReference type="InterPro" id="IPR036514">
    <property type="entry name" value="SGNH_hydro_sf"/>
</dbReference>
<dbReference type="Gene3D" id="3.40.50.1110">
    <property type="entry name" value="SGNH hydrolase"/>
    <property type="match status" value="1"/>
</dbReference>
<dbReference type="InterPro" id="IPR001087">
    <property type="entry name" value="GDSL"/>
</dbReference>
<dbReference type="PANTHER" id="PTHR45966">
    <property type="entry name" value="GDSL-LIKE LIPASE/ACYLHYDROLASE"/>
    <property type="match status" value="1"/>
</dbReference>
<dbReference type="InterPro" id="IPR035669">
    <property type="entry name" value="SGNH_plant_lipase-like"/>
</dbReference>
<dbReference type="Proteomes" id="UP000265566">
    <property type="component" value="Chromosome 8"/>
</dbReference>
<protein>
    <submittedName>
        <fullName evidence="3">Putative SGNH hydrolase-type esterase domain-containing protein</fullName>
    </submittedName>
</protein>
<accession>A0A396GMK0</accession>
<proteinExistence type="inferred from homology"/>
<sequence length="333" mass="37246">MASKKINFCFVIFFLCYGMLIPTLGNICLPKEHAALFVFGDSLFDVGNNNYINTTSDYQVNYPPYGETFFKYPTGRVSDGRVVPDFIAEYAKLPLTQPYLFPGSQEYINGINFASAAAGALVETNQGRVSDRSKDTIELFQECQEKNSSLYTHEKYVSMVVGNLTDVIKGIYEMGGRKFGILNQLSLGCFPAIKAFVNGSKSGSCIEEFSALAEVHNTKLSVELKNLTKKIKGFKYSYFDFYHLSFEVIRNPSKFGLKEAGVACCGSGPYRGYFSCGGKREVKDYDLCDNPSEYLFFDAIHATESANRIISQFMWSGNQSITGPYNIKTLFEE</sequence>
<comment type="similarity">
    <text evidence="1">Belongs to the 'GDSL' lipolytic enzyme family.</text>
</comment>
<dbReference type="AlphaFoldDB" id="A0A396GMK0"/>
<dbReference type="GO" id="GO:0016788">
    <property type="term" value="F:hydrolase activity, acting on ester bonds"/>
    <property type="evidence" value="ECO:0007669"/>
    <property type="project" value="InterPro"/>
</dbReference>
<dbReference type="Gramene" id="rna46021">
    <property type="protein sequence ID" value="RHN39937.1"/>
    <property type="gene ID" value="gene46021"/>
</dbReference>
<reference evidence="4" key="1">
    <citation type="journal article" date="2018" name="Nat. Plants">
        <title>Whole-genome landscape of Medicago truncatula symbiotic genes.</title>
        <authorList>
            <person name="Pecrix Y."/>
            <person name="Staton S.E."/>
            <person name="Sallet E."/>
            <person name="Lelandais-Briere C."/>
            <person name="Moreau S."/>
            <person name="Carrere S."/>
            <person name="Blein T."/>
            <person name="Jardinaud M.F."/>
            <person name="Latrasse D."/>
            <person name="Zouine M."/>
            <person name="Zahm M."/>
            <person name="Kreplak J."/>
            <person name="Mayjonade B."/>
            <person name="Satge C."/>
            <person name="Perez M."/>
            <person name="Cauet S."/>
            <person name="Marande W."/>
            <person name="Chantry-Darmon C."/>
            <person name="Lopez-Roques C."/>
            <person name="Bouchez O."/>
            <person name="Berard A."/>
            <person name="Debelle F."/>
            <person name="Munos S."/>
            <person name="Bendahmane A."/>
            <person name="Berges H."/>
            <person name="Niebel A."/>
            <person name="Buitink J."/>
            <person name="Frugier F."/>
            <person name="Benhamed M."/>
            <person name="Crespi M."/>
            <person name="Gouzy J."/>
            <person name="Gamas P."/>
        </authorList>
    </citation>
    <scope>NUCLEOTIDE SEQUENCE [LARGE SCALE GENOMIC DNA]</scope>
    <source>
        <strain evidence="4">cv. Jemalong A17</strain>
    </source>
</reference>
<dbReference type="InterPro" id="IPR044552">
    <property type="entry name" value="GLIP1-5/GLL25"/>
</dbReference>
<evidence type="ECO:0000313" key="3">
    <source>
        <dbReference type="EMBL" id="RHN39937.1"/>
    </source>
</evidence>
<dbReference type="PANTHER" id="PTHR45966:SF1">
    <property type="entry name" value="GDSL ESTERASE_LIPASE 1-RELATED"/>
    <property type="match status" value="1"/>
</dbReference>